<proteinExistence type="predicted"/>
<evidence type="ECO:0008006" key="4">
    <source>
        <dbReference type="Google" id="ProtNLM"/>
    </source>
</evidence>
<dbReference type="AlphaFoldDB" id="A0A2U3QEG6"/>
<protein>
    <recommendedName>
        <fullName evidence="4">DUF2844 domain-containing protein</fullName>
    </recommendedName>
</protein>
<evidence type="ECO:0000256" key="1">
    <source>
        <dbReference type="SAM" id="SignalP"/>
    </source>
</evidence>
<keyword evidence="3" id="KW-1185">Reference proteome</keyword>
<organism evidence="2 3">
    <name type="scientific">Candidatus Sulfobium mesophilum</name>
    <dbReference type="NCBI Taxonomy" id="2016548"/>
    <lineage>
        <taxon>Bacteria</taxon>
        <taxon>Pseudomonadati</taxon>
        <taxon>Nitrospirota</taxon>
        <taxon>Nitrospiria</taxon>
        <taxon>Nitrospirales</taxon>
        <taxon>Nitrospiraceae</taxon>
        <taxon>Candidatus Sulfobium</taxon>
    </lineage>
</organism>
<dbReference type="OrthoDB" id="7561239at2"/>
<feature type="chain" id="PRO_5015743461" description="DUF2844 domain-containing protein" evidence="1">
    <location>
        <begin position="28"/>
        <end position="156"/>
    </location>
</feature>
<feature type="signal peptide" evidence="1">
    <location>
        <begin position="1"/>
        <end position="27"/>
    </location>
</feature>
<name>A0A2U3QEG6_9BACT</name>
<evidence type="ECO:0000313" key="3">
    <source>
        <dbReference type="Proteomes" id="UP000245125"/>
    </source>
</evidence>
<dbReference type="InterPro" id="IPR021267">
    <property type="entry name" value="DUF2844"/>
</dbReference>
<accession>A0A2U3QEG6</accession>
<gene>
    <name evidence="2" type="ORF">NBG4_120024</name>
</gene>
<dbReference type="Proteomes" id="UP000245125">
    <property type="component" value="Unassembled WGS sequence"/>
</dbReference>
<keyword evidence="1" id="KW-0732">Signal</keyword>
<dbReference type="EMBL" id="OUUY01000024">
    <property type="protein sequence ID" value="SPP99817.1"/>
    <property type="molecule type" value="Genomic_DNA"/>
</dbReference>
<dbReference type="Pfam" id="PF11005">
    <property type="entry name" value="DUF2844"/>
    <property type="match status" value="1"/>
</dbReference>
<sequence>MKKIICALILNLVITEAFLAGAPRAEAALGETAGSIEADQKALSTQRHSASVHSGYTVHEIDTGSTLVREYISPSGIVFAVAWNGLTHPDLTQLLGSYAGEYQEALKRTAPKHGRRRLQVRTNRIVVEKWGHMRNLQGRAYVPELIPAGVNIDKIK</sequence>
<evidence type="ECO:0000313" key="2">
    <source>
        <dbReference type="EMBL" id="SPP99817.1"/>
    </source>
</evidence>
<reference evidence="3" key="1">
    <citation type="submission" date="2018-03" db="EMBL/GenBank/DDBJ databases">
        <authorList>
            <person name="Zecchin S."/>
        </authorList>
    </citation>
    <scope>NUCLEOTIDE SEQUENCE [LARGE SCALE GENOMIC DNA]</scope>
</reference>